<evidence type="ECO:0000256" key="1">
    <source>
        <dbReference type="ARBA" id="ARBA00004429"/>
    </source>
</evidence>
<evidence type="ECO:0000256" key="13">
    <source>
        <dbReference type="ARBA" id="ARBA00041199"/>
    </source>
</evidence>
<evidence type="ECO:0000256" key="4">
    <source>
        <dbReference type="ARBA" id="ARBA00022519"/>
    </source>
</evidence>
<evidence type="ECO:0000256" key="6">
    <source>
        <dbReference type="ARBA" id="ARBA00022741"/>
    </source>
</evidence>
<gene>
    <name evidence="16" type="ORF">A7J57_00325</name>
</gene>
<dbReference type="FunFam" id="3.40.50.300:FF:000032">
    <property type="entry name" value="Export ABC transporter ATP-binding protein"/>
    <property type="match status" value="1"/>
</dbReference>
<dbReference type="GO" id="GO:0098796">
    <property type="term" value="C:membrane protein complex"/>
    <property type="evidence" value="ECO:0007669"/>
    <property type="project" value="UniProtKB-ARBA"/>
</dbReference>
<dbReference type="CDD" id="cd03255">
    <property type="entry name" value="ABC_MJ0796_LolCDE_FtsE"/>
    <property type="match status" value="1"/>
</dbReference>
<evidence type="ECO:0000256" key="2">
    <source>
        <dbReference type="ARBA" id="ARBA00022448"/>
    </source>
</evidence>
<evidence type="ECO:0000256" key="5">
    <source>
        <dbReference type="ARBA" id="ARBA00022692"/>
    </source>
</evidence>
<evidence type="ECO:0000259" key="15">
    <source>
        <dbReference type="PROSITE" id="PS50893"/>
    </source>
</evidence>
<dbReference type="InterPro" id="IPR017911">
    <property type="entry name" value="MacB-like_ATP-bd"/>
</dbReference>
<evidence type="ECO:0000256" key="3">
    <source>
        <dbReference type="ARBA" id="ARBA00022475"/>
    </source>
</evidence>
<evidence type="ECO:0000313" key="16">
    <source>
        <dbReference type="EMBL" id="OAE49115.1"/>
    </source>
</evidence>
<keyword evidence="9 14" id="KW-1133">Transmembrane helix</keyword>
<dbReference type="Pfam" id="PF02687">
    <property type="entry name" value="FtsX"/>
    <property type="match status" value="1"/>
</dbReference>
<keyword evidence="5 14" id="KW-0812">Transmembrane</keyword>
<evidence type="ECO:0000256" key="7">
    <source>
        <dbReference type="ARBA" id="ARBA00022840"/>
    </source>
</evidence>
<evidence type="ECO:0000256" key="9">
    <source>
        <dbReference type="ARBA" id="ARBA00022989"/>
    </source>
</evidence>
<comment type="subcellular location">
    <subcellularLocation>
        <location evidence="1">Cell inner membrane</location>
        <topology evidence="1">Multi-pass membrane protein</topology>
    </subcellularLocation>
</comment>
<feature type="transmembrane region" description="Helical" evidence="14">
    <location>
        <begin position="573"/>
        <end position="602"/>
    </location>
</feature>
<evidence type="ECO:0000256" key="14">
    <source>
        <dbReference type="SAM" id="Phobius"/>
    </source>
</evidence>
<dbReference type="AlphaFoldDB" id="A0A176XIN7"/>
<dbReference type="EMBL" id="LXPS01000003">
    <property type="protein sequence ID" value="OAE49115.1"/>
    <property type="molecule type" value="Genomic_DNA"/>
</dbReference>
<dbReference type="Pfam" id="PF00005">
    <property type="entry name" value="ABC_tran"/>
    <property type="match status" value="1"/>
</dbReference>
<keyword evidence="8" id="KW-1278">Translocase</keyword>
<dbReference type="GO" id="GO:0005524">
    <property type="term" value="F:ATP binding"/>
    <property type="evidence" value="ECO:0007669"/>
    <property type="project" value="UniProtKB-KW"/>
</dbReference>
<dbReference type="InterPro" id="IPR003439">
    <property type="entry name" value="ABC_transporter-like_ATP-bd"/>
</dbReference>
<evidence type="ECO:0000256" key="12">
    <source>
        <dbReference type="ARBA" id="ARBA00038388"/>
    </source>
</evidence>
<dbReference type="InterPro" id="IPR027417">
    <property type="entry name" value="P-loop_NTPase"/>
</dbReference>
<protein>
    <recommendedName>
        <fullName evidence="13">Pyoverdine export ATP-binding/permease protein PvdT</fullName>
    </recommendedName>
</protein>
<dbReference type="SMART" id="SM00382">
    <property type="entry name" value="AAA"/>
    <property type="match status" value="1"/>
</dbReference>
<accession>A0A176XIN7</accession>
<keyword evidence="7 16" id="KW-0067">ATP-binding</keyword>
<dbReference type="InterPro" id="IPR017871">
    <property type="entry name" value="ABC_transporter-like_CS"/>
</dbReference>
<dbReference type="GO" id="GO:0016887">
    <property type="term" value="F:ATP hydrolysis activity"/>
    <property type="evidence" value="ECO:0007669"/>
    <property type="project" value="InterPro"/>
</dbReference>
<keyword evidence="3" id="KW-1003">Cell membrane</keyword>
<dbReference type="InterPro" id="IPR025857">
    <property type="entry name" value="MacB_PCD"/>
</dbReference>
<comment type="caution">
    <text evidence="16">The sequence shown here is derived from an EMBL/GenBank/DDBJ whole genome shotgun (WGS) entry which is preliminary data.</text>
</comment>
<dbReference type="RefSeq" id="WP_063947284.1">
    <property type="nucleotide sequence ID" value="NZ_LXPS01000003.1"/>
</dbReference>
<dbReference type="InterPro" id="IPR050250">
    <property type="entry name" value="Macrolide_Exporter_MacB"/>
</dbReference>
<dbReference type="GO" id="GO:0046677">
    <property type="term" value="P:response to antibiotic"/>
    <property type="evidence" value="ECO:0007669"/>
    <property type="project" value="UniProtKB-KW"/>
</dbReference>
<dbReference type="InterPro" id="IPR003593">
    <property type="entry name" value="AAA+_ATPase"/>
</dbReference>
<dbReference type="PROSITE" id="PS00211">
    <property type="entry name" value="ABC_TRANSPORTER_1"/>
    <property type="match status" value="1"/>
</dbReference>
<keyword evidence="10 14" id="KW-0472">Membrane</keyword>
<comment type="similarity">
    <text evidence="12">Belongs to the ABC transporter superfamily. Macrolide exporter (TC 3.A.1.122) family.</text>
</comment>
<feature type="transmembrane region" description="Helical" evidence="14">
    <location>
        <begin position="608"/>
        <end position="632"/>
    </location>
</feature>
<dbReference type="InterPro" id="IPR003838">
    <property type="entry name" value="ABC3_permease_C"/>
</dbReference>
<dbReference type="SUPFAM" id="SSF52540">
    <property type="entry name" value="P-loop containing nucleoside triphosphate hydrolases"/>
    <property type="match status" value="1"/>
</dbReference>
<keyword evidence="11" id="KW-0046">Antibiotic resistance</keyword>
<sequence length="649" mass="69106">MTEPLIRVRGVSRAFPAGDEMVRVLKDVDLDIEAGEMMAIIGASGSGKSTLMNILGCLDRPTDGSYWIEGRETSKMSVDELAALRRERFGFIFQRYHLLGDLSAASNVEVPAIYAGRNRSERHKRAISLLTRLGLAERTGNIPGKLSGGQQQRVSIARALMNGGEIILADEPTGALDTHSGAEVMKILRELHAEGHTIILVTHDKKIAEHADRVVEISDGVIISDERNIPKSAAMARPIREHAPGAGWRGAIGRMTEAFRVAGAAIWAHKMRSLLTMLGIIIGIASVAAISALGAGSQQQILSSISSLGTNTIEVRAGKGFGDLEAGKIRTLVPADAEALMNQPYVDSVTPTVTTSVTVKRAAVAVNASVTGVGADFFRVRGLELSHGQLFDAQDVIAYSQNVVIDANAARDLFPDGVNPVGQVILLGTMPARVIGVTKQENSSGPAVDTLTVYAPYTTVMGRMLGRPNVVGITVRIRDDVDPGNVEAAVSRLIERRHGAKDFFLTNSATIRETIETTTQTLTLLISSVAVISLIVGGIGVMNIMLVSVTERTKEIGVRVAVGARRSDILSQFLIEALMVCLVGGFMGVMLALGISALFNLLSPDFKMIFSSGSILVAFACSTLIGLVFGFLPARNAAKLDPIDALARE</sequence>
<feature type="transmembrane region" description="Helical" evidence="14">
    <location>
        <begin position="274"/>
        <end position="296"/>
    </location>
</feature>
<keyword evidence="6" id="KW-0547">Nucleotide-binding</keyword>
<evidence type="ECO:0000256" key="10">
    <source>
        <dbReference type="ARBA" id="ARBA00023136"/>
    </source>
</evidence>
<dbReference type="GO" id="GO:0022857">
    <property type="term" value="F:transmembrane transporter activity"/>
    <property type="evidence" value="ECO:0007669"/>
    <property type="project" value="TreeGrafter"/>
</dbReference>
<evidence type="ECO:0000256" key="8">
    <source>
        <dbReference type="ARBA" id="ARBA00022967"/>
    </source>
</evidence>
<feature type="domain" description="ABC transporter" evidence="15">
    <location>
        <begin position="6"/>
        <end position="244"/>
    </location>
</feature>
<dbReference type="GO" id="GO:0005886">
    <property type="term" value="C:plasma membrane"/>
    <property type="evidence" value="ECO:0007669"/>
    <property type="project" value="UniProtKB-SubCell"/>
</dbReference>
<dbReference type="PANTHER" id="PTHR30572:SF14">
    <property type="entry name" value="MACROLIDE EXPORT ATP-BINDING_PERMEASE PROTEIN MACB"/>
    <property type="match status" value="1"/>
</dbReference>
<name>A0A176XIN7_AGRTU</name>
<feature type="transmembrane region" description="Helical" evidence="14">
    <location>
        <begin position="522"/>
        <end position="546"/>
    </location>
</feature>
<dbReference type="Pfam" id="PF12704">
    <property type="entry name" value="MacB_PCD"/>
    <property type="match status" value="1"/>
</dbReference>
<evidence type="ECO:0000256" key="11">
    <source>
        <dbReference type="ARBA" id="ARBA00023251"/>
    </source>
</evidence>
<organism evidence="16 17">
    <name type="scientific">Agrobacterium tumefaciens</name>
    <dbReference type="NCBI Taxonomy" id="358"/>
    <lineage>
        <taxon>Bacteria</taxon>
        <taxon>Pseudomonadati</taxon>
        <taxon>Pseudomonadota</taxon>
        <taxon>Alphaproteobacteria</taxon>
        <taxon>Hyphomicrobiales</taxon>
        <taxon>Rhizobiaceae</taxon>
        <taxon>Rhizobium/Agrobacterium group</taxon>
        <taxon>Agrobacterium</taxon>
        <taxon>Agrobacterium tumefaciens complex</taxon>
    </lineage>
</organism>
<keyword evidence="2" id="KW-0813">Transport</keyword>
<evidence type="ECO:0000313" key="17">
    <source>
        <dbReference type="Proteomes" id="UP000077098"/>
    </source>
</evidence>
<reference evidence="16 17" key="1">
    <citation type="submission" date="2016-05" db="EMBL/GenBank/DDBJ databases">
        <authorList>
            <person name="Lavstsen T."/>
            <person name="Jespersen J.S."/>
        </authorList>
    </citation>
    <scope>NUCLEOTIDE SEQUENCE [LARGE SCALE GENOMIC DNA]</scope>
    <source>
        <strain evidence="16 17">KCJ1736</strain>
    </source>
</reference>
<keyword evidence="4" id="KW-0997">Cell inner membrane</keyword>
<dbReference type="PROSITE" id="PS50893">
    <property type="entry name" value="ABC_TRANSPORTER_2"/>
    <property type="match status" value="1"/>
</dbReference>
<proteinExistence type="inferred from homology"/>
<dbReference type="Proteomes" id="UP000077098">
    <property type="component" value="Unassembled WGS sequence"/>
</dbReference>
<dbReference type="PANTHER" id="PTHR30572">
    <property type="entry name" value="MEMBRANE COMPONENT OF TRANSPORTER-RELATED"/>
    <property type="match status" value="1"/>
</dbReference>
<dbReference type="Gene3D" id="3.40.50.300">
    <property type="entry name" value="P-loop containing nucleotide triphosphate hydrolases"/>
    <property type="match status" value="1"/>
</dbReference>